<dbReference type="AlphaFoldDB" id="A0A1V9XM63"/>
<dbReference type="CDD" id="cd00190">
    <property type="entry name" value="Tryp_SPc"/>
    <property type="match status" value="1"/>
</dbReference>
<evidence type="ECO:0000256" key="1">
    <source>
        <dbReference type="ARBA" id="ARBA00023157"/>
    </source>
</evidence>
<dbReference type="EMBL" id="MNPL01007794">
    <property type="protein sequence ID" value="OQR74551.1"/>
    <property type="molecule type" value="Genomic_DNA"/>
</dbReference>
<evidence type="ECO:0000256" key="2">
    <source>
        <dbReference type="ARBA" id="ARBA00024195"/>
    </source>
</evidence>
<dbReference type="InParanoid" id="A0A1V9XM63"/>
<reference evidence="4 5" key="1">
    <citation type="journal article" date="2017" name="Gigascience">
        <title>Draft genome of the honey bee ectoparasitic mite, Tropilaelaps mercedesae, is shaped by the parasitic life history.</title>
        <authorList>
            <person name="Dong X."/>
            <person name="Armstrong S.D."/>
            <person name="Xia D."/>
            <person name="Makepeace B.L."/>
            <person name="Darby A.C."/>
            <person name="Kadowaki T."/>
        </authorList>
    </citation>
    <scope>NUCLEOTIDE SEQUENCE [LARGE SCALE GENOMIC DNA]</scope>
    <source>
        <strain evidence="4">Wuxi-XJTLU</strain>
    </source>
</reference>
<dbReference type="Proteomes" id="UP000192247">
    <property type="component" value="Unassembled WGS sequence"/>
</dbReference>
<feature type="domain" description="Peptidase S1" evidence="3">
    <location>
        <begin position="1"/>
        <end position="98"/>
    </location>
</feature>
<gene>
    <name evidence="4" type="ORF">BIW11_08989</name>
</gene>
<comment type="caution">
    <text evidence="4">The sequence shown here is derived from an EMBL/GenBank/DDBJ whole genome shotgun (WGS) entry which is preliminary data.</text>
</comment>
<dbReference type="InterPro" id="IPR043504">
    <property type="entry name" value="Peptidase_S1_PA_chymotrypsin"/>
</dbReference>
<comment type="similarity">
    <text evidence="2">Belongs to the peptidase S1 family. CLIP subfamily.</text>
</comment>
<dbReference type="InterPro" id="IPR001254">
    <property type="entry name" value="Trypsin_dom"/>
</dbReference>
<keyword evidence="5" id="KW-1185">Reference proteome</keyword>
<dbReference type="GO" id="GO:0006508">
    <property type="term" value="P:proteolysis"/>
    <property type="evidence" value="ECO:0007669"/>
    <property type="project" value="InterPro"/>
</dbReference>
<name>A0A1V9XM63_9ACAR</name>
<dbReference type="Gene3D" id="2.40.10.10">
    <property type="entry name" value="Trypsin-like serine proteases"/>
    <property type="match status" value="1"/>
</dbReference>
<dbReference type="PANTHER" id="PTHR24253">
    <property type="entry name" value="TRANSMEMBRANE PROTEASE SERINE"/>
    <property type="match status" value="1"/>
</dbReference>
<proteinExistence type="inferred from homology"/>
<keyword evidence="1" id="KW-1015">Disulfide bond</keyword>
<dbReference type="SUPFAM" id="SSF50494">
    <property type="entry name" value="Trypsin-like serine proteases"/>
    <property type="match status" value="1"/>
</dbReference>
<organism evidence="4 5">
    <name type="scientific">Tropilaelaps mercedesae</name>
    <dbReference type="NCBI Taxonomy" id="418985"/>
    <lineage>
        <taxon>Eukaryota</taxon>
        <taxon>Metazoa</taxon>
        <taxon>Ecdysozoa</taxon>
        <taxon>Arthropoda</taxon>
        <taxon>Chelicerata</taxon>
        <taxon>Arachnida</taxon>
        <taxon>Acari</taxon>
        <taxon>Parasitiformes</taxon>
        <taxon>Mesostigmata</taxon>
        <taxon>Gamasina</taxon>
        <taxon>Dermanyssoidea</taxon>
        <taxon>Laelapidae</taxon>
        <taxon>Tropilaelaps</taxon>
    </lineage>
</organism>
<dbReference type="PANTHER" id="PTHR24253:SF176">
    <property type="entry name" value="CORIN, ISOFORM B"/>
    <property type="match status" value="1"/>
</dbReference>
<dbReference type="PROSITE" id="PS50240">
    <property type="entry name" value="TRYPSIN_DOM"/>
    <property type="match status" value="1"/>
</dbReference>
<dbReference type="Pfam" id="PF00089">
    <property type="entry name" value="Trypsin"/>
    <property type="match status" value="1"/>
</dbReference>
<protein>
    <submittedName>
        <fullName evidence="4">Atrial natriuretic peptide-converting enzyme-like</fullName>
    </submittedName>
</protein>
<sequence length="106" mass="11869">MVVHEVEVPIVDFETCQGWYMKEDTLISDTMICAGYPEGKKDACQGDSGGPLVCRTEPGGPWFVAGIVSWGIKCAQPHLPGIYTNVPRYREWIREITTNYGYPLDL</sequence>
<dbReference type="FunFam" id="2.40.10.10:FF:000002">
    <property type="entry name" value="Transmembrane protease serine"/>
    <property type="match status" value="1"/>
</dbReference>
<dbReference type="GO" id="GO:0004252">
    <property type="term" value="F:serine-type endopeptidase activity"/>
    <property type="evidence" value="ECO:0007669"/>
    <property type="project" value="InterPro"/>
</dbReference>
<dbReference type="SMART" id="SM00020">
    <property type="entry name" value="Tryp_SPc"/>
    <property type="match status" value="1"/>
</dbReference>
<evidence type="ECO:0000259" key="3">
    <source>
        <dbReference type="PROSITE" id="PS50240"/>
    </source>
</evidence>
<dbReference type="InterPro" id="IPR033116">
    <property type="entry name" value="TRYPSIN_SER"/>
</dbReference>
<accession>A0A1V9XM63</accession>
<evidence type="ECO:0000313" key="4">
    <source>
        <dbReference type="EMBL" id="OQR74551.1"/>
    </source>
</evidence>
<evidence type="ECO:0000313" key="5">
    <source>
        <dbReference type="Proteomes" id="UP000192247"/>
    </source>
</evidence>
<dbReference type="STRING" id="418985.A0A1V9XM63"/>
<dbReference type="PROSITE" id="PS00135">
    <property type="entry name" value="TRYPSIN_SER"/>
    <property type="match status" value="1"/>
</dbReference>
<dbReference type="InterPro" id="IPR009003">
    <property type="entry name" value="Peptidase_S1_PA"/>
</dbReference>
<dbReference type="OrthoDB" id="93664at2759"/>